<dbReference type="AlphaFoldDB" id="A0A0D7ACA4"/>
<keyword evidence="3" id="KW-1185">Reference proteome</keyword>
<dbReference type="OrthoDB" id="3158032at2759"/>
<feature type="region of interest" description="Disordered" evidence="1">
    <location>
        <begin position="677"/>
        <end position="704"/>
    </location>
</feature>
<organism evidence="2 3">
    <name type="scientific">Fistulina hepatica ATCC 64428</name>
    <dbReference type="NCBI Taxonomy" id="1128425"/>
    <lineage>
        <taxon>Eukaryota</taxon>
        <taxon>Fungi</taxon>
        <taxon>Dikarya</taxon>
        <taxon>Basidiomycota</taxon>
        <taxon>Agaricomycotina</taxon>
        <taxon>Agaricomycetes</taxon>
        <taxon>Agaricomycetidae</taxon>
        <taxon>Agaricales</taxon>
        <taxon>Fistulinaceae</taxon>
        <taxon>Fistulina</taxon>
    </lineage>
</organism>
<gene>
    <name evidence="2" type="ORF">FISHEDRAFT_74040</name>
</gene>
<accession>A0A0D7ACA4</accession>
<proteinExistence type="predicted"/>
<dbReference type="EMBL" id="KN881858">
    <property type="protein sequence ID" value="KIY48039.1"/>
    <property type="molecule type" value="Genomic_DNA"/>
</dbReference>
<reference evidence="2 3" key="1">
    <citation type="journal article" date="2015" name="Fungal Genet. Biol.">
        <title>Evolution of novel wood decay mechanisms in Agaricales revealed by the genome sequences of Fistulina hepatica and Cylindrobasidium torrendii.</title>
        <authorList>
            <person name="Floudas D."/>
            <person name="Held B.W."/>
            <person name="Riley R."/>
            <person name="Nagy L.G."/>
            <person name="Koehler G."/>
            <person name="Ransdell A.S."/>
            <person name="Younus H."/>
            <person name="Chow J."/>
            <person name="Chiniquy J."/>
            <person name="Lipzen A."/>
            <person name="Tritt A."/>
            <person name="Sun H."/>
            <person name="Haridas S."/>
            <person name="LaButti K."/>
            <person name="Ohm R.A."/>
            <person name="Kues U."/>
            <person name="Blanchette R.A."/>
            <person name="Grigoriev I.V."/>
            <person name="Minto R.E."/>
            <person name="Hibbett D.S."/>
        </authorList>
    </citation>
    <scope>NUCLEOTIDE SEQUENCE [LARGE SCALE GENOMIC DNA]</scope>
    <source>
        <strain evidence="2 3">ATCC 64428</strain>
    </source>
</reference>
<evidence type="ECO:0000313" key="2">
    <source>
        <dbReference type="EMBL" id="KIY48039.1"/>
    </source>
</evidence>
<evidence type="ECO:0000256" key="1">
    <source>
        <dbReference type="SAM" id="MobiDB-lite"/>
    </source>
</evidence>
<feature type="region of interest" description="Disordered" evidence="1">
    <location>
        <begin position="581"/>
        <end position="614"/>
    </location>
</feature>
<dbReference type="Proteomes" id="UP000054144">
    <property type="component" value="Unassembled WGS sequence"/>
</dbReference>
<name>A0A0D7ACA4_9AGAR</name>
<evidence type="ECO:0000313" key="3">
    <source>
        <dbReference type="Proteomes" id="UP000054144"/>
    </source>
</evidence>
<sequence>MPVSQSAVLRPLRNSCNKLAAFNDKRQPTGQPRATYSAKSSTSTLSSIRGNATLPLDILPAPAVLGARGSHTGLRGDSELVELSRRVHAVCDSFRNVILKVRVLNEKNSAKYKRVHAQMNKMKSSDARRIAGDHATGDQLGGSRTTSLASMCAMVIGQSIELDGEDGDKGDPAVAINVLVPEQYHGYAVLSLALDLVLSMCPHLPALLIPLLRLCIFHSLAYESQMLLRALLIVAATGSHLGNPPLCHAAHAMFLVDLCAQWATGGFYRDSFVAALVDAVAALPYSPAWGSKAIHRFMQDLARPSVRDNTHIDVTDLANLTSALVFASSTPSTRSSGGVKRRRLNLDVPPAGTEDCVPSDAVQNITTATLLCLERCLECGNIFPSELDALARLLHSISICCLCVSTIIQNTTMHTSGRFSLHSAVTCLATELITTYDSFTDGERPVLTAYQTSSILTTLQNVSPAQSTFDPSICNIFTLEVHHKTSTTVALPSSCGTPHCRSLSSRVCDLQERADALCSHGLVHLEAALWGCALRALETHVGLPYAEPAELRKYVTQELVDAVDDAERRWLEGSDVIPLPTCPQTPTPLSTRTRPKSGKTAPANSPAAQGPRAVLGNLHPEKARLRPGKAGASGSGEWAWQWENAFECWVRAVRPSPTVRDNDSVRRHSRKRIFTAAGLPSPRSGGASRVHTPHTVPAFRPVGIPEDLDDRPHASGLMLPPSCRSLHSDRHKTYQCRWDEQKEERSQPSLLLIGFANRTALHPSSRAAGTKRRVVSAPFRTSTLLVSDEDSDDYENAQSSRCSLPTSDDALDLFLYPTSPLCPAH</sequence>
<protein>
    <submittedName>
        <fullName evidence="2">Uncharacterized protein</fullName>
    </submittedName>
</protein>